<name>A0A0M2EVA1_9GAMM</name>
<dbReference type="AlphaFoldDB" id="A0A0M2EVA1"/>
<protein>
    <submittedName>
        <fullName evidence="1">Uncharacterized protein</fullName>
    </submittedName>
</protein>
<evidence type="ECO:0000313" key="1">
    <source>
        <dbReference type="EMBL" id="KGA27218.1"/>
    </source>
</evidence>
<reference evidence="1 2" key="1">
    <citation type="submission" date="2014-08" db="EMBL/GenBank/DDBJ databases">
        <title>Genome sequences of NCPPB Pectobacterium isolates.</title>
        <authorList>
            <person name="Glover R.H."/>
            <person name="Sapp M."/>
            <person name="Elphinstone J."/>
        </authorList>
    </citation>
    <scope>NUCLEOTIDE SEQUENCE [LARGE SCALE GENOMIC DNA]</scope>
    <source>
        <strain evidence="1 2">LMG 21372</strain>
    </source>
</reference>
<dbReference type="EMBL" id="JQOD01000044">
    <property type="protein sequence ID" value="KGA27218.1"/>
    <property type="molecule type" value="Genomic_DNA"/>
</dbReference>
<dbReference type="Proteomes" id="UP000029435">
    <property type="component" value="Unassembled WGS sequence"/>
</dbReference>
<proteinExistence type="predicted"/>
<organism evidence="1 2">
    <name type="scientific">Pectobacterium brasiliense</name>
    <dbReference type="NCBI Taxonomy" id="180957"/>
    <lineage>
        <taxon>Bacteria</taxon>
        <taxon>Pseudomonadati</taxon>
        <taxon>Pseudomonadota</taxon>
        <taxon>Gammaproteobacteria</taxon>
        <taxon>Enterobacterales</taxon>
        <taxon>Pectobacteriaceae</taxon>
        <taxon>Pectobacterium</taxon>
    </lineage>
</organism>
<dbReference type="AntiFam" id="ANF00178">
    <property type="entry name" value="Shadow ORF (opposite dhbF)"/>
</dbReference>
<evidence type="ECO:0000313" key="2">
    <source>
        <dbReference type="Proteomes" id="UP000029435"/>
    </source>
</evidence>
<accession>A0A0M2EVA1</accession>
<feature type="non-terminal residue" evidence="1">
    <location>
        <position position="217"/>
    </location>
</feature>
<comment type="caution">
    <text evidence="1">The sequence shown here is derived from an EMBL/GenBank/DDBJ whole genome shotgun (WGS) entry which is preliminary data.</text>
</comment>
<sequence length="217" mass="21890">LAVRGKREGVEGDKRAGHHVFGQMQAELLTQFSGVGGDAGLRAEVGNQPGVTGAVFTGDDNGFLHARALHEAGFDFTEFDTEAAQLDLKVVTAEVLDAAVRQPAGKVTGLVEPGAGLVAERVGNKALGGEVGAVEVAACDADAADMELTGDAEGHGLAEGVEDIELGIGDGAANRHKAAVVVRLTGPEGDVNGGLGGAIEVMELGVEAGKEALLEFG</sequence>
<gene>
    <name evidence="1" type="ORF">KU74_22425</name>
</gene>
<feature type="non-terminal residue" evidence="1">
    <location>
        <position position="1"/>
    </location>
</feature>